<feature type="transmembrane region" description="Helical" evidence="1">
    <location>
        <begin position="198"/>
        <end position="216"/>
    </location>
</feature>
<gene>
    <name evidence="3" type="ORF">Q2T77_15440</name>
</gene>
<reference evidence="3" key="1">
    <citation type="submission" date="2023-06" db="EMBL/GenBank/DDBJ databases">
        <authorList>
            <person name="Jiang Y."/>
            <person name="Liu Q."/>
        </authorList>
    </citation>
    <scope>NUCLEOTIDE SEQUENCE</scope>
    <source>
        <strain evidence="3">CGMCC 1.12090</strain>
    </source>
</reference>
<evidence type="ECO:0000313" key="4">
    <source>
        <dbReference type="Proteomes" id="UP001169027"/>
    </source>
</evidence>
<feature type="domain" description="Phosphatidic acid phosphatase type 2/haloperoxidase" evidence="2">
    <location>
        <begin position="90"/>
        <end position="212"/>
    </location>
</feature>
<feature type="transmembrane region" description="Helical" evidence="1">
    <location>
        <begin position="143"/>
        <end position="161"/>
    </location>
</feature>
<organism evidence="3 4">
    <name type="scientific">Variovorax ginsengisoli</name>
    <dbReference type="NCBI Taxonomy" id="363844"/>
    <lineage>
        <taxon>Bacteria</taxon>
        <taxon>Pseudomonadati</taxon>
        <taxon>Pseudomonadota</taxon>
        <taxon>Betaproteobacteria</taxon>
        <taxon>Burkholderiales</taxon>
        <taxon>Comamonadaceae</taxon>
        <taxon>Variovorax</taxon>
    </lineage>
</organism>
<keyword evidence="1" id="KW-1133">Transmembrane helix</keyword>
<dbReference type="CDD" id="cd03396">
    <property type="entry name" value="PAP2_like_6"/>
    <property type="match status" value="1"/>
</dbReference>
<dbReference type="Gene3D" id="1.20.144.10">
    <property type="entry name" value="Phosphatidic acid phosphatase type 2/haloperoxidase"/>
    <property type="match status" value="1"/>
</dbReference>
<feature type="transmembrane region" description="Helical" evidence="1">
    <location>
        <begin position="168"/>
        <end position="186"/>
    </location>
</feature>
<dbReference type="InterPro" id="IPR036938">
    <property type="entry name" value="PAP2/HPO_sf"/>
</dbReference>
<proteinExistence type="predicted"/>
<dbReference type="EMBL" id="JAUKVY010000010">
    <property type="protein sequence ID" value="MDO1533686.1"/>
    <property type="molecule type" value="Genomic_DNA"/>
</dbReference>
<dbReference type="InterPro" id="IPR000326">
    <property type="entry name" value="PAP2/HPO"/>
</dbReference>
<evidence type="ECO:0000259" key="2">
    <source>
        <dbReference type="Pfam" id="PF01569"/>
    </source>
</evidence>
<keyword evidence="4" id="KW-1185">Reference proteome</keyword>
<protein>
    <submittedName>
        <fullName evidence="3">Phosphatase PAP2 family protein</fullName>
    </submittedName>
</protein>
<evidence type="ECO:0000256" key="1">
    <source>
        <dbReference type="SAM" id="Phobius"/>
    </source>
</evidence>
<accession>A0ABT8S448</accession>
<keyword evidence="1" id="KW-0812">Transmembrane</keyword>
<dbReference type="Proteomes" id="UP001169027">
    <property type="component" value="Unassembled WGS sequence"/>
</dbReference>
<comment type="caution">
    <text evidence="3">The sequence shown here is derived from an EMBL/GenBank/DDBJ whole genome shotgun (WGS) entry which is preliminary data.</text>
</comment>
<dbReference type="Pfam" id="PF01569">
    <property type="entry name" value="PAP2"/>
    <property type="match status" value="1"/>
</dbReference>
<feature type="transmembrane region" description="Helical" evidence="1">
    <location>
        <begin position="89"/>
        <end position="107"/>
    </location>
</feature>
<name>A0ABT8S448_9BURK</name>
<sequence>MIRSAYARLLVLTLVALGLLLLWDASGLDLVLARMAGTPTGFPWRDDWFLNKVMHEGAKTLSWVLVIGLFAAIRWPVGLLRRLRQGERVQLAATALASVILISLLKFTSKTSCPWDLQAFGGVAQYVSHWAWGVRDGGSGNCFPAGHASAAFAYLGGYFVFRRASPGVARAWFACTLVAGLALGLSQQMRGAHFMSHTLWTAWFCWVAAFAIDALVRVLSDRRTRPNVSPKLNEA</sequence>
<dbReference type="RefSeq" id="WP_301810603.1">
    <property type="nucleotide sequence ID" value="NZ_JAUJZH010000010.1"/>
</dbReference>
<evidence type="ECO:0000313" key="3">
    <source>
        <dbReference type="EMBL" id="MDO1533686.1"/>
    </source>
</evidence>
<keyword evidence="1" id="KW-0472">Membrane</keyword>
<feature type="transmembrane region" description="Helical" evidence="1">
    <location>
        <begin position="60"/>
        <end position="77"/>
    </location>
</feature>
<dbReference type="SUPFAM" id="SSF48317">
    <property type="entry name" value="Acid phosphatase/Vanadium-dependent haloperoxidase"/>
    <property type="match status" value="1"/>
</dbReference>